<evidence type="ECO:0000313" key="7">
    <source>
        <dbReference type="EMBL" id="MTH68438.1"/>
    </source>
</evidence>
<evidence type="ECO:0000259" key="6">
    <source>
        <dbReference type="Pfam" id="PF02656"/>
    </source>
</evidence>
<dbReference type="GO" id="GO:0012505">
    <property type="term" value="C:endomembrane system"/>
    <property type="evidence" value="ECO:0007669"/>
    <property type="project" value="UniProtKB-SubCell"/>
</dbReference>
<protein>
    <submittedName>
        <fullName evidence="7">DUF202 domain-containing protein</fullName>
    </submittedName>
</protein>
<reference evidence="7 8" key="1">
    <citation type="submission" date="2019-11" db="EMBL/GenBank/DDBJ databases">
        <title>Agromyces kandeliae sp. nov., isolated from mangrove soil.</title>
        <authorList>
            <person name="Wang R."/>
        </authorList>
    </citation>
    <scope>NUCLEOTIDE SEQUENCE [LARGE SCALE GENOMIC DNA]</scope>
    <source>
        <strain evidence="7 8">JCM 11433</strain>
    </source>
</reference>
<evidence type="ECO:0000313" key="8">
    <source>
        <dbReference type="Proteomes" id="UP000433071"/>
    </source>
</evidence>
<keyword evidence="3 5" id="KW-1133">Transmembrane helix</keyword>
<comment type="caution">
    <text evidence="7">The sequence shown here is derived from an EMBL/GenBank/DDBJ whole genome shotgun (WGS) entry which is preliminary data.</text>
</comment>
<feature type="domain" description="DUF202" evidence="6">
    <location>
        <begin position="8"/>
        <end position="70"/>
    </location>
</feature>
<proteinExistence type="predicted"/>
<organism evidence="7 8">
    <name type="scientific">Agromyces bracchium</name>
    <dbReference type="NCBI Taxonomy" id="88376"/>
    <lineage>
        <taxon>Bacteria</taxon>
        <taxon>Bacillati</taxon>
        <taxon>Actinomycetota</taxon>
        <taxon>Actinomycetes</taxon>
        <taxon>Micrococcales</taxon>
        <taxon>Microbacteriaceae</taxon>
        <taxon>Agromyces</taxon>
    </lineage>
</organism>
<dbReference type="RefSeq" id="WP_155051507.1">
    <property type="nucleotide sequence ID" value="NZ_BAAAIB010000007.1"/>
</dbReference>
<keyword evidence="8" id="KW-1185">Reference proteome</keyword>
<gene>
    <name evidence="7" type="ORF">GJ743_08660</name>
</gene>
<evidence type="ECO:0000256" key="2">
    <source>
        <dbReference type="ARBA" id="ARBA00022692"/>
    </source>
</evidence>
<evidence type="ECO:0000256" key="5">
    <source>
        <dbReference type="SAM" id="Phobius"/>
    </source>
</evidence>
<dbReference type="InterPro" id="IPR003807">
    <property type="entry name" value="DUF202"/>
</dbReference>
<evidence type="ECO:0000256" key="4">
    <source>
        <dbReference type="ARBA" id="ARBA00023136"/>
    </source>
</evidence>
<evidence type="ECO:0000256" key="3">
    <source>
        <dbReference type="ARBA" id="ARBA00022989"/>
    </source>
</evidence>
<feature type="transmembrane region" description="Helical" evidence="5">
    <location>
        <begin position="85"/>
        <end position="104"/>
    </location>
</feature>
<evidence type="ECO:0000256" key="1">
    <source>
        <dbReference type="ARBA" id="ARBA00004127"/>
    </source>
</evidence>
<comment type="subcellular location">
    <subcellularLocation>
        <location evidence="1">Endomembrane system</location>
        <topology evidence="1">Multi-pass membrane protein</topology>
    </subcellularLocation>
</comment>
<dbReference type="Pfam" id="PF02656">
    <property type="entry name" value="DUF202"/>
    <property type="match status" value="1"/>
</dbReference>
<keyword evidence="2 5" id="KW-0812">Transmembrane</keyword>
<dbReference type="Proteomes" id="UP000433071">
    <property type="component" value="Unassembled WGS sequence"/>
</dbReference>
<name>A0A6I3M6Q9_9MICO</name>
<sequence>MTDATARDPGLQPERTALAWSRTSFAVAVNALLVLREGLIGDKSLLVAASVVLLAGAAAILAVGWHRRRSLAAAGTPLPLPLPMAWTVLGATLLACAAAAWSMLASSPW</sequence>
<dbReference type="EMBL" id="WMLB01000022">
    <property type="protein sequence ID" value="MTH68438.1"/>
    <property type="molecule type" value="Genomic_DNA"/>
</dbReference>
<keyword evidence="4 5" id="KW-0472">Membrane</keyword>
<accession>A0A6I3M6Q9</accession>
<dbReference type="OrthoDB" id="3701077at2"/>
<feature type="transmembrane region" description="Helical" evidence="5">
    <location>
        <begin position="44"/>
        <end position="65"/>
    </location>
</feature>
<dbReference type="AlphaFoldDB" id="A0A6I3M6Q9"/>